<dbReference type="RefSeq" id="WP_106929155.1">
    <property type="nucleotide sequence ID" value="NZ_CABMMU010000016.1"/>
</dbReference>
<evidence type="ECO:0000259" key="1">
    <source>
        <dbReference type="Pfam" id="PF02698"/>
    </source>
</evidence>
<dbReference type="Gene3D" id="1.10.3620.10">
    <property type="entry name" value="YdcF like domain"/>
    <property type="match status" value="1"/>
</dbReference>
<keyword evidence="3" id="KW-1185">Reference proteome</keyword>
<comment type="caution">
    <text evidence="2">The sequence shown here is derived from an EMBL/GenBank/DDBJ whole genome shotgun (WGS) entry which is preliminary data.</text>
</comment>
<reference evidence="2 3" key="1">
    <citation type="submission" date="2018-03" db="EMBL/GenBank/DDBJ databases">
        <title>First report of an OXA-48+CTX-M-M-producing Kluyvera ascorbata clone recovered from patients admitted in a University Hospital in Madrid, Spain.</title>
        <authorList>
            <person name="Hernandez-Garcia M."/>
            <person name="Leon-Sampedro R."/>
            <person name="Perez-Viso B."/>
            <person name="Morosini M.I."/>
            <person name="Lopez-Fresnena N."/>
            <person name="Coque T.M."/>
            <person name="Bonten M."/>
            <person name="Malhotra-Kumar S."/>
            <person name="Ruiz-Garbajosa P."/>
            <person name="Canton R."/>
        </authorList>
    </citation>
    <scope>NUCLEOTIDE SEQUENCE [LARGE SCALE GENOMIC DNA]</scope>
    <source>
        <strain evidence="2 3">KA2</strain>
    </source>
</reference>
<evidence type="ECO:0000313" key="2">
    <source>
        <dbReference type="EMBL" id="PSR45419.1"/>
    </source>
</evidence>
<sequence>MSLLHLSETSVEDANLLGGWLAQDDFSASPGAAESQLVVLAGNAVMPTIDAACRLVSEHGGTLLISGGIGHSTSFLYDAIVHHPRYCSIATQGEPEAVLLAEIAQRFWQIPRSRIVVEAQSTNCGENAEFTRQVMEEKGIRVASATVVQDPTMQRRTMATFARVWQGVEYAPRWLSYPGYLPVVDYTPQGILWRQPDNGVWPLARYLSLILGELPRLRDNADGYGPQGKGFIAHVDIPQDVEAAWQRLTADPQLQQILASRRMA</sequence>
<proteinExistence type="predicted"/>
<dbReference type="GO" id="GO:0005886">
    <property type="term" value="C:plasma membrane"/>
    <property type="evidence" value="ECO:0007669"/>
    <property type="project" value="TreeGrafter"/>
</dbReference>
<name>A0A2T2XYN5_9ENTR</name>
<dbReference type="EMBL" id="PYHO01000016">
    <property type="protein sequence ID" value="PSR45419.1"/>
    <property type="molecule type" value="Genomic_DNA"/>
</dbReference>
<dbReference type="InterPro" id="IPR051599">
    <property type="entry name" value="Cell_Envelope_Assoc"/>
</dbReference>
<dbReference type="AlphaFoldDB" id="A0A2T2XYN5"/>
<dbReference type="InterPro" id="IPR014729">
    <property type="entry name" value="Rossmann-like_a/b/a_fold"/>
</dbReference>
<dbReference type="PANTHER" id="PTHR30336">
    <property type="entry name" value="INNER MEMBRANE PROTEIN, PROBABLE PERMEASE"/>
    <property type="match status" value="1"/>
</dbReference>
<dbReference type="Gene3D" id="3.40.50.620">
    <property type="entry name" value="HUPs"/>
    <property type="match status" value="1"/>
</dbReference>
<gene>
    <name evidence="2" type="ORF">C8256_18070</name>
</gene>
<protein>
    <recommendedName>
        <fullName evidence="1">DUF218 domain-containing protein</fullName>
    </recommendedName>
</protein>
<dbReference type="Proteomes" id="UP000240892">
    <property type="component" value="Unassembled WGS sequence"/>
</dbReference>
<feature type="domain" description="DUF218" evidence="1">
    <location>
        <begin position="38"/>
        <end position="173"/>
    </location>
</feature>
<dbReference type="CDD" id="cd06259">
    <property type="entry name" value="YdcF-like"/>
    <property type="match status" value="1"/>
</dbReference>
<accession>A0A2T2XYN5</accession>
<organism evidence="2 3">
    <name type="scientific">Kluyvera genomosp. 2</name>
    <dbReference type="NCBI Taxonomy" id="2774054"/>
    <lineage>
        <taxon>Bacteria</taxon>
        <taxon>Pseudomonadati</taxon>
        <taxon>Pseudomonadota</taxon>
        <taxon>Gammaproteobacteria</taxon>
        <taxon>Enterobacterales</taxon>
        <taxon>Enterobacteriaceae</taxon>
        <taxon>Kluyvera</taxon>
    </lineage>
</organism>
<dbReference type="InterPro" id="IPR003848">
    <property type="entry name" value="DUF218"/>
</dbReference>
<dbReference type="PANTHER" id="PTHR30336:SF20">
    <property type="entry name" value="DUF218 DOMAIN-CONTAINING PROTEIN"/>
    <property type="match status" value="1"/>
</dbReference>
<dbReference type="Pfam" id="PF02698">
    <property type="entry name" value="DUF218"/>
    <property type="match status" value="1"/>
</dbReference>
<evidence type="ECO:0000313" key="3">
    <source>
        <dbReference type="Proteomes" id="UP000240892"/>
    </source>
</evidence>